<reference evidence="3 4" key="1">
    <citation type="submission" date="2015-04" db="EMBL/GenBank/DDBJ databases">
        <title>Comparative genomics of rhizobia nodulating Arachis hypogaea in China.</title>
        <authorList>
            <person name="Li Y."/>
        </authorList>
    </citation>
    <scope>NUCLEOTIDE SEQUENCE [LARGE SCALE GENOMIC DNA]</scope>
    <source>
        <strain evidence="3 4">CCBAU 51787</strain>
    </source>
</reference>
<organism evidence="3 4">
    <name type="scientific">Bradyrhizobium zhanjiangense</name>
    <dbReference type="NCBI Taxonomy" id="1325107"/>
    <lineage>
        <taxon>Bacteria</taxon>
        <taxon>Pseudomonadati</taxon>
        <taxon>Pseudomonadota</taxon>
        <taxon>Alphaproteobacteria</taxon>
        <taxon>Hyphomicrobiales</taxon>
        <taxon>Nitrobacteraceae</taxon>
        <taxon>Bradyrhizobium</taxon>
    </lineage>
</organism>
<accession>A0A4Q0SQJ2</accession>
<dbReference type="GO" id="GO:0019867">
    <property type="term" value="C:outer membrane"/>
    <property type="evidence" value="ECO:0007669"/>
    <property type="project" value="InterPro"/>
</dbReference>
<gene>
    <name evidence="3" type="ORF">XH94_03920</name>
</gene>
<proteinExistence type="inferred from homology"/>
<keyword evidence="2" id="KW-0732">Signal</keyword>
<evidence type="ECO:0000313" key="4">
    <source>
        <dbReference type="Proteomes" id="UP000290565"/>
    </source>
</evidence>
<evidence type="ECO:0000256" key="2">
    <source>
        <dbReference type="SAM" id="SignalP"/>
    </source>
</evidence>
<dbReference type="AlphaFoldDB" id="A0A4Q0SQJ2"/>
<evidence type="ECO:0000313" key="3">
    <source>
        <dbReference type="EMBL" id="RXH42233.1"/>
    </source>
</evidence>
<comment type="similarity">
    <text evidence="1">Belongs to the OmpW/AlkL family.</text>
</comment>
<dbReference type="Proteomes" id="UP000290565">
    <property type="component" value="Unassembled WGS sequence"/>
</dbReference>
<dbReference type="InterPro" id="IPR011250">
    <property type="entry name" value="OMP/PagP_B-barrel"/>
</dbReference>
<dbReference type="GO" id="GO:0055085">
    <property type="term" value="P:transmembrane transport"/>
    <property type="evidence" value="ECO:0007669"/>
    <property type="project" value="TreeGrafter"/>
</dbReference>
<name>A0A4Q0SQJ2_9BRAD</name>
<dbReference type="PANTHER" id="PTHR36920:SF1">
    <property type="entry name" value="OUTER MEMBRANE PROTEIN W"/>
    <property type="match status" value="1"/>
</dbReference>
<dbReference type="Pfam" id="PF03922">
    <property type="entry name" value="OmpW"/>
    <property type="match status" value="1"/>
</dbReference>
<evidence type="ECO:0000256" key="1">
    <source>
        <dbReference type="ARBA" id="ARBA00009330"/>
    </source>
</evidence>
<feature type="chain" id="PRO_5020656306" evidence="2">
    <location>
        <begin position="27"/>
        <end position="243"/>
    </location>
</feature>
<feature type="signal peptide" evidence="2">
    <location>
        <begin position="1"/>
        <end position="26"/>
    </location>
</feature>
<dbReference type="FunFam" id="2.40.160.20:FF:000011">
    <property type="entry name" value="Outer membrane protein"/>
    <property type="match status" value="1"/>
</dbReference>
<dbReference type="PANTHER" id="PTHR36920">
    <property type="match status" value="1"/>
</dbReference>
<dbReference type="EMBL" id="LBJM01000009">
    <property type="protein sequence ID" value="RXH42233.1"/>
    <property type="molecule type" value="Genomic_DNA"/>
</dbReference>
<comment type="caution">
    <text evidence="3">The sequence shown here is derived from an EMBL/GenBank/DDBJ whole genome shotgun (WGS) entry which is preliminary data.</text>
</comment>
<sequence>MRTRTVLTRASLLALATSLASISVQAADLGQAPVYYKAPPIEPFNPWMIRLRVLGVLPDTAGSSVSVAGAPSLSSPTSGLSISDQAVPELDITYFFTKNVAAELILGVTSHHITGNGALTGLDIGKAWLLPPTLTLQYHFTEFGALKPYIGAGINYTAFFNQSAANTSLAGLVVTDLRISNQFGAAVQFGFDYMLDRHWGLNFDVKKLWLRPEYSATVNNAIAVTGRANIDPWLVSGGVTYKF</sequence>
<dbReference type="Gene3D" id="2.40.160.20">
    <property type="match status" value="1"/>
</dbReference>
<dbReference type="InterPro" id="IPR005618">
    <property type="entry name" value="OMPW"/>
</dbReference>
<dbReference type="SUPFAM" id="SSF56925">
    <property type="entry name" value="OMPA-like"/>
    <property type="match status" value="1"/>
</dbReference>
<protein>
    <submittedName>
        <fullName evidence="3">Membrane protein</fullName>
    </submittedName>
</protein>